<evidence type="ECO:0000259" key="4">
    <source>
        <dbReference type="Pfam" id="PF07992"/>
    </source>
</evidence>
<evidence type="ECO:0000256" key="3">
    <source>
        <dbReference type="ARBA" id="ARBA00022827"/>
    </source>
</evidence>
<evidence type="ECO:0000256" key="2">
    <source>
        <dbReference type="ARBA" id="ARBA00022630"/>
    </source>
</evidence>
<dbReference type="InterPro" id="IPR016156">
    <property type="entry name" value="FAD/NAD-linked_Rdtase_dimer_sf"/>
</dbReference>
<dbReference type="Pfam" id="PF07992">
    <property type="entry name" value="Pyr_redox_2"/>
    <property type="match status" value="1"/>
</dbReference>
<comment type="cofactor">
    <cofactor evidence="1">
        <name>FAD</name>
        <dbReference type="ChEBI" id="CHEBI:57692"/>
    </cofactor>
</comment>
<dbReference type="InterPro" id="IPR050260">
    <property type="entry name" value="FAD-bd_OxRdtase"/>
</dbReference>
<dbReference type="RefSeq" id="WP_118234031.1">
    <property type="nucleotide sequence ID" value="NZ_QRHL01000002.1"/>
</dbReference>
<dbReference type="EMBL" id="QRHL01000002">
    <property type="protein sequence ID" value="RHF74378.1"/>
    <property type="molecule type" value="Genomic_DNA"/>
</dbReference>
<accession>A0A414Q0Q3</accession>
<protein>
    <submittedName>
        <fullName evidence="6">NAD(P)/FAD-dependent oxidoreductase</fullName>
    </submittedName>
</protein>
<dbReference type="InterPro" id="IPR041575">
    <property type="entry name" value="Rubredoxin_C"/>
</dbReference>
<dbReference type="Gene3D" id="3.30.390.30">
    <property type="match status" value="1"/>
</dbReference>
<dbReference type="GO" id="GO:0016491">
    <property type="term" value="F:oxidoreductase activity"/>
    <property type="evidence" value="ECO:0007669"/>
    <property type="project" value="InterPro"/>
</dbReference>
<dbReference type="Pfam" id="PF18267">
    <property type="entry name" value="Rubredoxin_C"/>
    <property type="match status" value="1"/>
</dbReference>
<dbReference type="PANTHER" id="PTHR43429:SF3">
    <property type="entry name" value="NITRITE REDUCTASE [NAD(P)H]"/>
    <property type="match status" value="1"/>
</dbReference>
<dbReference type="PRINTS" id="PR00368">
    <property type="entry name" value="FADPNR"/>
</dbReference>
<keyword evidence="3" id="KW-0274">FAD</keyword>
<name>A0A414Q0Q3_FUSMR</name>
<dbReference type="Proteomes" id="UP000284676">
    <property type="component" value="Unassembled WGS sequence"/>
</dbReference>
<dbReference type="PRINTS" id="PR00411">
    <property type="entry name" value="PNDRDTASEI"/>
</dbReference>
<feature type="domain" description="FAD/NAD(P)-binding" evidence="4">
    <location>
        <begin position="2"/>
        <end position="290"/>
    </location>
</feature>
<evidence type="ECO:0000313" key="6">
    <source>
        <dbReference type="EMBL" id="RHF74378.1"/>
    </source>
</evidence>
<evidence type="ECO:0000313" key="7">
    <source>
        <dbReference type="Proteomes" id="UP000284676"/>
    </source>
</evidence>
<organism evidence="6 7">
    <name type="scientific">Fusobacterium mortiferum</name>
    <dbReference type="NCBI Taxonomy" id="850"/>
    <lineage>
        <taxon>Bacteria</taxon>
        <taxon>Fusobacteriati</taxon>
        <taxon>Fusobacteriota</taxon>
        <taxon>Fusobacteriia</taxon>
        <taxon>Fusobacteriales</taxon>
        <taxon>Fusobacteriaceae</taxon>
        <taxon>Fusobacterium</taxon>
    </lineage>
</organism>
<gene>
    <name evidence="6" type="ORF">DW663_02625</name>
</gene>
<proteinExistence type="predicted"/>
<keyword evidence="2" id="KW-0285">Flavoprotein</keyword>
<comment type="caution">
    <text evidence="6">The sequence shown here is derived from an EMBL/GenBank/DDBJ whole genome shotgun (WGS) entry which is preliminary data.</text>
</comment>
<dbReference type="InterPro" id="IPR036188">
    <property type="entry name" value="FAD/NAD-bd_sf"/>
</dbReference>
<dbReference type="SUPFAM" id="SSF51905">
    <property type="entry name" value="FAD/NAD(P)-binding domain"/>
    <property type="match status" value="2"/>
</dbReference>
<dbReference type="PANTHER" id="PTHR43429">
    <property type="entry name" value="PYRIDINE NUCLEOTIDE-DISULFIDE OXIDOREDUCTASE DOMAIN-CONTAINING"/>
    <property type="match status" value="1"/>
</dbReference>
<reference evidence="6 7" key="1">
    <citation type="submission" date="2018-08" db="EMBL/GenBank/DDBJ databases">
        <title>A genome reference for cultivated species of the human gut microbiota.</title>
        <authorList>
            <person name="Zou Y."/>
            <person name="Xue W."/>
            <person name="Luo G."/>
        </authorList>
    </citation>
    <scope>NUCLEOTIDE SEQUENCE [LARGE SCALE GENOMIC DNA]</scope>
    <source>
        <strain evidence="6 7">AM25-1</strain>
    </source>
</reference>
<evidence type="ECO:0000256" key="1">
    <source>
        <dbReference type="ARBA" id="ARBA00001974"/>
    </source>
</evidence>
<dbReference type="Gene3D" id="3.50.50.60">
    <property type="entry name" value="FAD/NAD(P)-binding domain"/>
    <property type="match status" value="2"/>
</dbReference>
<dbReference type="InterPro" id="IPR023753">
    <property type="entry name" value="FAD/NAD-binding_dom"/>
</dbReference>
<sequence>MRFVVIGASAAGINAIRKLRELNPNSEITLISKDKNIYSRCILYHHLKGIRDLKKLSFVEVNFIEKNRVEWIKGKEVIGLDTVSQKVKLDNGEEVDYDKLLIASGAHSFIPKIMGIEGVKNIVGFRNFEDVEEIEKLLPHVKDIVIMGGGLVGIDVAAGLLHKNKNLYLVEMGDRMLPIQLDKHSATVYEKAFEKEGLKQYYSNGIALVGSENGVVKRVVLKNGKILPCDLLISAAGIRSNIEFLKESEVSYDNKGLLFDEKGETNIPNIYGAGDVSGRAPIWPVAVKEGIIAAYNMSGIEKSMDDFFASKATMNFLGIPTMSLGITSGYDESYIEEIDLDNLGNYKKIIHKDGVIHGAILQGDLSYAGILTQLIRLKIDVSKVKKRLFDIDYSDFFHTTENFEFTYDEVK</sequence>
<feature type="domain" description="NADH-rubredoxin oxidoreductase C-terminal" evidence="5">
    <location>
        <begin position="313"/>
        <end position="378"/>
    </location>
</feature>
<evidence type="ECO:0000259" key="5">
    <source>
        <dbReference type="Pfam" id="PF18267"/>
    </source>
</evidence>
<dbReference type="AlphaFoldDB" id="A0A414Q0Q3"/>